<dbReference type="InterPro" id="IPR006311">
    <property type="entry name" value="TAT_signal"/>
</dbReference>
<dbReference type="PANTHER" id="PTHR46018">
    <property type="entry name" value="ZINC PHOSPHODIESTERASE ELAC PROTEIN 1"/>
    <property type="match status" value="1"/>
</dbReference>
<dbReference type="CDD" id="cd07719">
    <property type="entry name" value="arylsulfatase_AtsA-like_MBL-fold"/>
    <property type="match status" value="1"/>
</dbReference>
<reference evidence="3 4" key="1">
    <citation type="submission" date="2020-02" db="EMBL/GenBank/DDBJ databases">
        <authorList>
            <person name="Zheng R.K."/>
            <person name="Sun C.M."/>
        </authorList>
    </citation>
    <scope>NUCLEOTIDE SEQUENCE [LARGE SCALE GENOMIC DNA]</scope>
    <source>
        <strain evidence="4">zrk23</strain>
    </source>
</reference>
<dbReference type="EMBL" id="CP049109">
    <property type="protein sequence ID" value="QIG78623.1"/>
    <property type="molecule type" value="Genomic_DNA"/>
</dbReference>
<dbReference type="Proteomes" id="UP000501568">
    <property type="component" value="Chromosome"/>
</dbReference>
<accession>A0A6G6Y1Y8</accession>
<evidence type="ECO:0000313" key="3">
    <source>
        <dbReference type="EMBL" id="QIG78623.1"/>
    </source>
</evidence>
<dbReference type="KEGG" id="spzr:G5C33_01700"/>
<dbReference type="InterPro" id="IPR044094">
    <property type="entry name" value="AtsA-like_MBL-fold"/>
</dbReference>
<feature type="domain" description="Metallo-beta-lactamase" evidence="2">
    <location>
        <begin position="73"/>
        <end position="265"/>
    </location>
</feature>
<dbReference type="PANTHER" id="PTHR46018:SF2">
    <property type="entry name" value="ZINC PHOSPHODIESTERASE ELAC PROTEIN 1"/>
    <property type="match status" value="1"/>
</dbReference>
<dbReference type="AlphaFoldDB" id="A0A6G6Y1Y8"/>
<gene>
    <name evidence="3" type="ORF">G5C33_01700</name>
</gene>
<dbReference type="Gene3D" id="3.60.15.10">
    <property type="entry name" value="Ribonuclease Z/Hydroxyacylglutathione hydrolase-like"/>
    <property type="match status" value="1"/>
</dbReference>
<dbReference type="SMART" id="SM00849">
    <property type="entry name" value="Lactamase_B"/>
    <property type="match status" value="1"/>
</dbReference>
<sequence>MDKFKADRRTLLKGGTIASLAASVGMTDLVPNAFAAQTHATLHPRAPQGLDGSGTKLVLLGTGGGPILGQRRHMTSHLLISNGATYVVDCGMTVSNRIAQARGDFKSIKGVFITHHHPDHNAEYGPLLLMAWIQGRYGSLETYGPPPLRQITDDYLKSIKWTTDLWVEDMKVPPFPAINVHEVAVGGPVMSDENVRVTATLVQHPPIVPALGYRFDFQNRSIAFSGDTVMAESVVELARGADVLVHEAMYVPALDRMIDVLAGGKAPAQRHATIMDHMLRDHTTAEQAGIVAERAGVKTLVLSHLTPGADRPVVPPATWINEAKKHFSGEVILGDDLMVI</sequence>
<dbReference type="PROSITE" id="PS51318">
    <property type="entry name" value="TAT"/>
    <property type="match status" value="1"/>
</dbReference>
<organism evidence="3 4">
    <name type="scientific">Stakelama tenebrarum</name>
    <dbReference type="NCBI Taxonomy" id="2711215"/>
    <lineage>
        <taxon>Bacteria</taxon>
        <taxon>Pseudomonadati</taxon>
        <taxon>Pseudomonadota</taxon>
        <taxon>Alphaproteobacteria</taxon>
        <taxon>Sphingomonadales</taxon>
        <taxon>Sphingomonadaceae</taxon>
        <taxon>Stakelama</taxon>
    </lineage>
</organism>
<dbReference type="Pfam" id="PF12706">
    <property type="entry name" value="Lactamase_B_2"/>
    <property type="match status" value="1"/>
</dbReference>
<dbReference type="SUPFAM" id="SSF56281">
    <property type="entry name" value="Metallo-hydrolase/oxidoreductase"/>
    <property type="match status" value="1"/>
</dbReference>
<dbReference type="InterPro" id="IPR036866">
    <property type="entry name" value="RibonucZ/Hydroxyglut_hydro"/>
</dbReference>
<proteinExistence type="predicted"/>
<dbReference type="RefSeq" id="WP_165325622.1">
    <property type="nucleotide sequence ID" value="NZ_CP049109.1"/>
</dbReference>
<name>A0A6G6Y1Y8_9SPHN</name>
<keyword evidence="4" id="KW-1185">Reference proteome</keyword>
<evidence type="ECO:0000313" key="4">
    <source>
        <dbReference type="Proteomes" id="UP000501568"/>
    </source>
</evidence>
<keyword evidence="1 3" id="KW-0378">Hydrolase</keyword>
<dbReference type="GO" id="GO:0042781">
    <property type="term" value="F:3'-tRNA processing endoribonuclease activity"/>
    <property type="evidence" value="ECO:0007669"/>
    <property type="project" value="TreeGrafter"/>
</dbReference>
<dbReference type="InterPro" id="IPR001279">
    <property type="entry name" value="Metallo-B-lactamas"/>
</dbReference>
<evidence type="ECO:0000259" key="2">
    <source>
        <dbReference type="SMART" id="SM00849"/>
    </source>
</evidence>
<protein>
    <submittedName>
        <fullName evidence="3">MBL fold metallo-hydrolase</fullName>
    </submittedName>
</protein>
<evidence type="ECO:0000256" key="1">
    <source>
        <dbReference type="ARBA" id="ARBA00022801"/>
    </source>
</evidence>